<sequence length="588" mass="65982">MADEDFLRYLREISGEDAAVWDGFDPSSWRHALEESAVEGLEGAESADGASSPLQDLAYSSDDSAEMILNYHKLTAAERARQNHGVSKLSKARQLASEEVAFPHKLAELEAVKWEETGLGLGGRSADGELFVPWPLVESYPDMFVGKANSVRAAPLFTLDALHEKRVWDLYYIHCPEDMQMDPVIFVPTYQFQHLLDVINAKLETRFTIPPGSNKERFMMSFGTEKSPLPRFLGRSDSAQTFKALCGAIPEPHPDDDLSKVPQLGVEEFRKLLKRTRADRKKAKRSDRNRLKRIEAHKAWGRSIKRVQRYLGLRARAGDGMAARLTESDFSRLIINEPEQFVLFVAIDIEAWEQDQNLITEIGIAVLDTTEVKDIAPGEGCQNWFPLIEARHIRVKENSWATNSRFVRGCADHFSFGTTEFVRESDIAQLLKGVIDDATFVDRVDGTKKPRPVVLVFHESSSDIKYLKSVSYYVEAARNVIEVIDTRTMHQHLVRSNDSASLANVLGHLGIPCQYLHNAGNDAVYTLQAMIGLAAKKLEASLQRRRDKTEGHIPYAEFKQKEGWTSGEDTDGGYAVGLLDAQLGWGSE</sequence>
<dbReference type="InterPro" id="IPR036397">
    <property type="entry name" value="RNaseH_sf"/>
</dbReference>
<evidence type="ECO:0000313" key="2">
    <source>
        <dbReference type="EMBL" id="AEO57615.1"/>
    </source>
</evidence>
<dbReference type="SUPFAM" id="SSF53098">
    <property type="entry name" value="Ribonuclease H-like"/>
    <property type="match status" value="1"/>
</dbReference>
<dbReference type="PANTHER" id="PTHR28083:SF1">
    <property type="entry name" value="GOOD FOR FULL DBP5 ACTIVITY PROTEIN 2"/>
    <property type="match status" value="1"/>
</dbReference>
<dbReference type="InParanoid" id="G2QE32"/>
<dbReference type="Proteomes" id="UP000007322">
    <property type="component" value="Chromosome 3"/>
</dbReference>
<dbReference type="GeneID" id="11507486"/>
<dbReference type="OrthoDB" id="5953249at2759"/>
<gene>
    <name evidence="2" type="ORF">MYCTH_101870</name>
</gene>
<dbReference type="InterPro" id="IPR012337">
    <property type="entry name" value="RNaseH-like_sf"/>
</dbReference>
<dbReference type="InterPro" id="IPR040151">
    <property type="entry name" value="Gfd2/YDR514C-like"/>
</dbReference>
<dbReference type="EMBL" id="CP003004">
    <property type="protein sequence ID" value="AEO57615.1"/>
    <property type="molecule type" value="Genomic_DNA"/>
</dbReference>
<dbReference type="VEuPathDB" id="FungiDB:MYCTH_101870"/>
<dbReference type="GO" id="GO:0003676">
    <property type="term" value="F:nucleic acid binding"/>
    <property type="evidence" value="ECO:0007669"/>
    <property type="project" value="InterPro"/>
</dbReference>
<dbReference type="AlphaFoldDB" id="G2QE32"/>
<dbReference type="Gene3D" id="3.30.420.10">
    <property type="entry name" value="Ribonuclease H-like superfamily/Ribonuclease H"/>
    <property type="match status" value="1"/>
</dbReference>
<dbReference type="Pfam" id="PF21762">
    <property type="entry name" value="DEDDh_C"/>
    <property type="match status" value="1"/>
</dbReference>
<dbReference type="RefSeq" id="XP_003662860.1">
    <property type="nucleotide sequence ID" value="XM_003662812.1"/>
</dbReference>
<name>G2QE32_THET4</name>
<dbReference type="HOGENOM" id="CLU_016815_4_0_1"/>
<dbReference type="KEGG" id="mtm:MYCTH_101870"/>
<dbReference type="STRING" id="573729.G2QE32"/>
<proteinExistence type="predicted"/>
<dbReference type="OMA" id="CVDVESY"/>
<keyword evidence="3" id="KW-1185">Reference proteome</keyword>
<protein>
    <recommendedName>
        <fullName evidence="1">Gfd2/YDR514C-like C-terminal domain-containing protein</fullName>
    </recommendedName>
</protein>
<evidence type="ECO:0000259" key="1">
    <source>
        <dbReference type="Pfam" id="PF21762"/>
    </source>
</evidence>
<dbReference type="eggNOG" id="ENOG502SANN">
    <property type="taxonomic scope" value="Eukaryota"/>
</dbReference>
<evidence type="ECO:0000313" key="3">
    <source>
        <dbReference type="Proteomes" id="UP000007322"/>
    </source>
</evidence>
<organism evidence="2 3">
    <name type="scientific">Thermothelomyces thermophilus (strain ATCC 42464 / BCRC 31852 / DSM 1799)</name>
    <name type="common">Sporotrichum thermophile</name>
    <dbReference type="NCBI Taxonomy" id="573729"/>
    <lineage>
        <taxon>Eukaryota</taxon>
        <taxon>Fungi</taxon>
        <taxon>Dikarya</taxon>
        <taxon>Ascomycota</taxon>
        <taxon>Pezizomycotina</taxon>
        <taxon>Sordariomycetes</taxon>
        <taxon>Sordariomycetidae</taxon>
        <taxon>Sordariales</taxon>
        <taxon>Chaetomiaceae</taxon>
        <taxon>Thermothelomyces</taxon>
    </lineage>
</organism>
<dbReference type="InterPro" id="IPR048519">
    <property type="entry name" value="Gfd2/YDR514C-like_C"/>
</dbReference>
<dbReference type="PANTHER" id="PTHR28083">
    <property type="entry name" value="GOOD FOR FULL DBP5 ACTIVITY PROTEIN 2"/>
    <property type="match status" value="1"/>
</dbReference>
<accession>G2QE32</accession>
<reference evidence="2 3" key="1">
    <citation type="journal article" date="2011" name="Nat. Biotechnol.">
        <title>Comparative genomic analysis of the thermophilic biomass-degrading fungi Myceliophthora thermophila and Thielavia terrestris.</title>
        <authorList>
            <person name="Berka R.M."/>
            <person name="Grigoriev I.V."/>
            <person name="Otillar R."/>
            <person name="Salamov A."/>
            <person name="Grimwood J."/>
            <person name="Reid I."/>
            <person name="Ishmael N."/>
            <person name="John T."/>
            <person name="Darmond C."/>
            <person name="Moisan M.-C."/>
            <person name="Henrissat B."/>
            <person name="Coutinho P.M."/>
            <person name="Lombard V."/>
            <person name="Natvig D.O."/>
            <person name="Lindquist E."/>
            <person name="Schmutz J."/>
            <person name="Lucas S."/>
            <person name="Harris P."/>
            <person name="Powlowski J."/>
            <person name="Bellemare A."/>
            <person name="Taylor D."/>
            <person name="Butler G."/>
            <person name="de Vries R.P."/>
            <person name="Allijn I.E."/>
            <person name="van den Brink J."/>
            <person name="Ushinsky S."/>
            <person name="Storms R."/>
            <person name="Powell A.J."/>
            <person name="Paulsen I.T."/>
            <person name="Elbourne L.D.H."/>
            <person name="Baker S.E."/>
            <person name="Magnuson J."/>
            <person name="LaBoissiere S."/>
            <person name="Clutterbuck A.J."/>
            <person name="Martinez D."/>
            <person name="Wogulis M."/>
            <person name="de Leon A.L."/>
            <person name="Rey M.W."/>
            <person name="Tsang A."/>
        </authorList>
    </citation>
    <scope>NUCLEOTIDE SEQUENCE [LARGE SCALE GENOMIC DNA]</scope>
    <source>
        <strain evidence="3">ATCC 42464 / BCRC 31852 / DSM 1799</strain>
    </source>
</reference>
<dbReference type="GO" id="GO:0005634">
    <property type="term" value="C:nucleus"/>
    <property type="evidence" value="ECO:0007669"/>
    <property type="project" value="TreeGrafter"/>
</dbReference>
<feature type="domain" description="Gfd2/YDR514C-like C-terminal" evidence="1">
    <location>
        <begin position="344"/>
        <end position="532"/>
    </location>
</feature>